<dbReference type="Proteomes" id="UP000499080">
    <property type="component" value="Unassembled WGS sequence"/>
</dbReference>
<protein>
    <submittedName>
        <fullName evidence="2">Uncharacterized protein</fullName>
    </submittedName>
</protein>
<comment type="caution">
    <text evidence="2">The sequence shown here is derived from an EMBL/GenBank/DDBJ whole genome shotgun (WGS) entry which is preliminary data.</text>
</comment>
<dbReference type="EMBL" id="BGPR01004220">
    <property type="protein sequence ID" value="GBM97291.1"/>
    <property type="molecule type" value="Genomic_DNA"/>
</dbReference>
<feature type="region of interest" description="Disordered" evidence="1">
    <location>
        <begin position="1"/>
        <end position="27"/>
    </location>
</feature>
<organism evidence="2 3">
    <name type="scientific">Araneus ventricosus</name>
    <name type="common">Orbweaver spider</name>
    <name type="synonym">Epeira ventricosa</name>
    <dbReference type="NCBI Taxonomy" id="182803"/>
    <lineage>
        <taxon>Eukaryota</taxon>
        <taxon>Metazoa</taxon>
        <taxon>Ecdysozoa</taxon>
        <taxon>Arthropoda</taxon>
        <taxon>Chelicerata</taxon>
        <taxon>Arachnida</taxon>
        <taxon>Araneae</taxon>
        <taxon>Araneomorphae</taxon>
        <taxon>Entelegynae</taxon>
        <taxon>Araneoidea</taxon>
        <taxon>Araneidae</taxon>
        <taxon>Araneus</taxon>
    </lineage>
</organism>
<dbReference type="AlphaFoldDB" id="A0A4Y2K4M4"/>
<evidence type="ECO:0000313" key="2">
    <source>
        <dbReference type="EMBL" id="GBM97291.1"/>
    </source>
</evidence>
<proteinExistence type="predicted"/>
<evidence type="ECO:0000256" key="1">
    <source>
        <dbReference type="SAM" id="MobiDB-lite"/>
    </source>
</evidence>
<keyword evidence="3" id="KW-1185">Reference proteome</keyword>
<sequence length="91" mass="10295">MADHLKSCKTYNVTSRPRVGRPRNVGRKVQPEDVLAYGLAHPQSSTTMISKNCVVSKSRVWTILNGSGAHPHLWRDCCQEMLRDVMQLCDK</sequence>
<accession>A0A4Y2K4M4</accession>
<gene>
    <name evidence="2" type="ORF">AVEN_128821_1</name>
</gene>
<name>A0A4Y2K4M4_ARAVE</name>
<evidence type="ECO:0000313" key="3">
    <source>
        <dbReference type="Proteomes" id="UP000499080"/>
    </source>
</evidence>
<reference evidence="2 3" key="1">
    <citation type="journal article" date="2019" name="Sci. Rep.">
        <title>Orb-weaving spider Araneus ventricosus genome elucidates the spidroin gene catalogue.</title>
        <authorList>
            <person name="Kono N."/>
            <person name="Nakamura H."/>
            <person name="Ohtoshi R."/>
            <person name="Moran D.A.P."/>
            <person name="Shinohara A."/>
            <person name="Yoshida Y."/>
            <person name="Fujiwara M."/>
            <person name="Mori M."/>
            <person name="Tomita M."/>
            <person name="Arakawa K."/>
        </authorList>
    </citation>
    <scope>NUCLEOTIDE SEQUENCE [LARGE SCALE GENOMIC DNA]</scope>
</reference>